<evidence type="ECO:0000313" key="2">
    <source>
        <dbReference type="Proteomes" id="UP001234178"/>
    </source>
</evidence>
<organism evidence="1 2">
    <name type="scientific">Daphnia magna</name>
    <dbReference type="NCBI Taxonomy" id="35525"/>
    <lineage>
        <taxon>Eukaryota</taxon>
        <taxon>Metazoa</taxon>
        <taxon>Ecdysozoa</taxon>
        <taxon>Arthropoda</taxon>
        <taxon>Crustacea</taxon>
        <taxon>Branchiopoda</taxon>
        <taxon>Diplostraca</taxon>
        <taxon>Cladocera</taxon>
        <taxon>Anomopoda</taxon>
        <taxon>Daphniidae</taxon>
        <taxon>Daphnia</taxon>
    </lineage>
</organism>
<evidence type="ECO:0000313" key="1">
    <source>
        <dbReference type="EMBL" id="KAK4027209.1"/>
    </source>
</evidence>
<accession>A0ABR0AQ10</accession>
<sequence length="342" mass="39158">MDNFTKVFRSAGKIVTGFTTKNKVARKNQGPTSKIVYSQIQPQIAPDNESPSNINLLRDNEVEEHNLVAQWDRIREEETTHLESDQYGTPPLEILRQAQALIAEDLGQQGIENEATQLFFNENLTTLKTDTTGTPSFNKQYADLQLEDVPEEEILHELLFLRELNCQPELSYEQIRKSYRAVIQQYGEHFYTPKELFRFLNLRTYLTPIPEALYPNPSPVTAGQTESTTLASRQNPDLELTSFKADIPYSVLTPHPIRMIETAERHDLALELINSRENPGTGDAAGPLARKEDEAKDISDLMREVIRSELAKNVRAKGAEKWAIRHVRKILYIPQHVRTRHQ</sequence>
<name>A0ABR0AQ10_9CRUS</name>
<dbReference type="Proteomes" id="UP001234178">
    <property type="component" value="Unassembled WGS sequence"/>
</dbReference>
<keyword evidence="2" id="KW-1185">Reference proteome</keyword>
<dbReference type="EMBL" id="JAOYFB010000038">
    <property type="protein sequence ID" value="KAK4027209.1"/>
    <property type="molecule type" value="Genomic_DNA"/>
</dbReference>
<comment type="caution">
    <text evidence="1">The sequence shown here is derived from an EMBL/GenBank/DDBJ whole genome shotgun (WGS) entry which is preliminary data.</text>
</comment>
<gene>
    <name evidence="1" type="ORF">OUZ56_016221</name>
</gene>
<proteinExistence type="predicted"/>
<reference evidence="1 2" key="1">
    <citation type="journal article" date="2023" name="Nucleic Acids Res.">
        <title>The hologenome of Daphnia magna reveals possible DNA methylation and microbiome-mediated evolution of the host genome.</title>
        <authorList>
            <person name="Chaturvedi A."/>
            <person name="Li X."/>
            <person name="Dhandapani V."/>
            <person name="Marshall H."/>
            <person name="Kissane S."/>
            <person name="Cuenca-Cambronero M."/>
            <person name="Asole G."/>
            <person name="Calvet F."/>
            <person name="Ruiz-Romero M."/>
            <person name="Marangio P."/>
            <person name="Guigo R."/>
            <person name="Rago D."/>
            <person name="Mirbahai L."/>
            <person name="Eastwood N."/>
            <person name="Colbourne J.K."/>
            <person name="Zhou J."/>
            <person name="Mallon E."/>
            <person name="Orsini L."/>
        </authorList>
    </citation>
    <scope>NUCLEOTIDE SEQUENCE [LARGE SCALE GENOMIC DNA]</scope>
    <source>
        <strain evidence="1">LRV0_1</strain>
    </source>
</reference>
<protein>
    <submittedName>
        <fullName evidence="1">Uncharacterized protein</fullName>
    </submittedName>
</protein>